<dbReference type="Pfam" id="PF25917">
    <property type="entry name" value="BSH_RND"/>
    <property type="match status" value="1"/>
</dbReference>
<dbReference type="GO" id="GO:1990281">
    <property type="term" value="C:efflux pump complex"/>
    <property type="evidence" value="ECO:0007669"/>
    <property type="project" value="TreeGrafter"/>
</dbReference>
<dbReference type="InterPro" id="IPR006143">
    <property type="entry name" value="RND_pump_MFP"/>
</dbReference>
<evidence type="ECO:0000259" key="3">
    <source>
        <dbReference type="Pfam" id="PF25917"/>
    </source>
</evidence>
<dbReference type="SUPFAM" id="SSF111369">
    <property type="entry name" value="HlyD-like secretion proteins"/>
    <property type="match status" value="2"/>
</dbReference>
<dbReference type="Gene3D" id="2.40.50.100">
    <property type="match status" value="1"/>
</dbReference>
<comment type="similarity">
    <text evidence="1">Belongs to the membrane fusion protein (MFP) (TC 8.A.1) family.</text>
</comment>
<feature type="domain" description="Multidrug resistance protein MdtA-like barrel-sandwich hybrid" evidence="3">
    <location>
        <begin position="56"/>
        <end position="228"/>
    </location>
</feature>
<dbReference type="Pfam" id="PF25989">
    <property type="entry name" value="YknX_C"/>
    <property type="match status" value="1"/>
</dbReference>
<dbReference type="NCBIfam" id="TIGR01730">
    <property type="entry name" value="RND_mfp"/>
    <property type="match status" value="1"/>
</dbReference>
<dbReference type="InterPro" id="IPR058625">
    <property type="entry name" value="MdtA-like_BSH"/>
</dbReference>
<accession>A0A084JPP8</accession>
<dbReference type="Proteomes" id="UP000028525">
    <property type="component" value="Unassembled WGS sequence"/>
</dbReference>
<dbReference type="RefSeq" id="WP_038278980.1">
    <property type="nucleotide sequence ID" value="NZ_JPME01000008.1"/>
</dbReference>
<feature type="coiled-coil region" evidence="2">
    <location>
        <begin position="88"/>
        <end position="115"/>
    </location>
</feature>
<dbReference type="Gene3D" id="2.40.30.170">
    <property type="match status" value="1"/>
</dbReference>
<evidence type="ECO:0000259" key="4">
    <source>
        <dbReference type="Pfam" id="PF25989"/>
    </source>
</evidence>
<reference evidence="5 6" key="1">
    <citation type="submission" date="2014-07" db="EMBL/GenBank/DDBJ databases">
        <title>Draft genome of Clostridium celerecrescens 152B isolated from sediments associated with methane hydrate from Krishna Godavari basin.</title>
        <authorList>
            <person name="Honkalas V.S."/>
            <person name="Dabir A.P."/>
            <person name="Arora P."/>
            <person name="Dhakephalkar P.K."/>
        </authorList>
    </citation>
    <scope>NUCLEOTIDE SEQUENCE [LARGE SCALE GENOMIC DNA]</scope>
    <source>
        <strain evidence="5 6">152B</strain>
    </source>
</reference>
<evidence type="ECO:0000313" key="5">
    <source>
        <dbReference type="EMBL" id="KEZ90932.1"/>
    </source>
</evidence>
<feature type="domain" description="YknX-like C-terminal permuted SH3-like" evidence="4">
    <location>
        <begin position="320"/>
        <end position="386"/>
    </location>
</feature>
<gene>
    <name evidence="5" type="ORF">IO98_06010</name>
</gene>
<evidence type="ECO:0000256" key="2">
    <source>
        <dbReference type="SAM" id="Coils"/>
    </source>
</evidence>
<name>A0A084JPP8_9FIRM</name>
<dbReference type="AlphaFoldDB" id="A0A084JPP8"/>
<dbReference type="Gene3D" id="2.40.420.20">
    <property type="match status" value="1"/>
</dbReference>
<protein>
    <submittedName>
        <fullName evidence="5">Uncharacterized protein</fullName>
    </submittedName>
</protein>
<dbReference type="STRING" id="29354.IO98_06010"/>
<evidence type="ECO:0000256" key="1">
    <source>
        <dbReference type="ARBA" id="ARBA00009477"/>
    </source>
</evidence>
<evidence type="ECO:0000313" key="6">
    <source>
        <dbReference type="Proteomes" id="UP000028525"/>
    </source>
</evidence>
<proteinExistence type="inferred from homology"/>
<dbReference type="InterPro" id="IPR058637">
    <property type="entry name" value="YknX-like_C"/>
</dbReference>
<dbReference type="PANTHER" id="PTHR30469">
    <property type="entry name" value="MULTIDRUG RESISTANCE PROTEIN MDTA"/>
    <property type="match status" value="1"/>
</dbReference>
<organism evidence="5 6">
    <name type="scientific">Lacrimispora celerecrescens</name>
    <dbReference type="NCBI Taxonomy" id="29354"/>
    <lineage>
        <taxon>Bacteria</taxon>
        <taxon>Bacillati</taxon>
        <taxon>Bacillota</taxon>
        <taxon>Clostridia</taxon>
        <taxon>Lachnospirales</taxon>
        <taxon>Lachnospiraceae</taxon>
        <taxon>Lacrimispora</taxon>
    </lineage>
</organism>
<dbReference type="Gene3D" id="1.10.287.470">
    <property type="entry name" value="Helix hairpin bin"/>
    <property type="match status" value="1"/>
</dbReference>
<keyword evidence="2" id="KW-0175">Coiled coil</keyword>
<keyword evidence="6" id="KW-1185">Reference proteome</keyword>
<dbReference type="PANTHER" id="PTHR30469:SF20">
    <property type="entry name" value="EFFLUX RND TRANSPORTER PERIPLASMIC ADAPTOR SUBUNIT"/>
    <property type="match status" value="1"/>
</dbReference>
<dbReference type="EMBL" id="JPME01000008">
    <property type="protein sequence ID" value="KEZ90932.1"/>
    <property type="molecule type" value="Genomic_DNA"/>
</dbReference>
<dbReference type="PROSITE" id="PS51257">
    <property type="entry name" value="PROKAR_LIPOPROTEIN"/>
    <property type="match status" value="1"/>
</dbReference>
<comment type="caution">
    <text evidence="5">The sequence shown here is derived from an EMBL/GenBank/DDBJ whole genome shotgun (WGS) entry which is preliminary data.</text>
</comment>
<sequence length="390" mass="41396">MRKLITGFMATAMLVGLLTGCAGESKQTEVTVAVAKSGKDLSTMVWQGTVEALSGVDVMPNSNGKILEIPVNQGDHINAGDVLFQVDNQDAKLQLEQAKAGFQAAEAAFKNAEKASKQNTSVKPAEIAFNTARDNFSRMEALYSGGAISQAEYEGAKAQMDSASVQLQAARNGQTGNYEVTKAQMDSAKAALDIVQKKYDDCTVTSPISGMITNVYVEVGQMVSPQVKAMSVIDDSGKKVKIQVADMDIDQLKTGMPMNVSLQSLGESCQGTISEISAVSNASTGMFTVTVQLEEASKASYIGMTADLRVSDNTENTSVYIPAKCIQSDDSGSFVYKVTNGSVVKTAVTEGKKKNAYYEVSQGLSEGDEVVMQSSSTLEDGKKVHVLTVK</sequence>
<dbReference type="OrthoDB" id="1993375at2"/>
<dbReference type="GO" id="GO:0015562">
    <property type="term" value="F:efflux transmembrane transporter activity"/>
    <property type="evidence" value="ECO:0007669"/>
    <property type="project" value="TreeGrafter"/>
</dbReference>